<sequence>MESSSQESELSNRTRHIDEDHTHASDAISKTVISSVALLTAVFIVCGNLGTLVSFGRCRRLQTIPNMYVCSLALADILVGCVVFIRAVLGLPATGAEINDKYICLCFVSFTFTSVAASIFGSTLVACDRYVFIQHPLRYEALVTRNTSLACIISTWCLAVIYGFLPMHWNEFDEAEDAEDCAPTHIYPFQYMIVIHPIMFLSLSAVTFTVYLKIFRIALRHHKCIHAQNVSVQNSTNSCSIRKSTKENLECLAHVRTRSSISSAAISPQGLKNQEAMAYKTRRQQQQQPVVVTVQEYRITSEITLPSSFSPKQFSQSHNCCSNQVNQNQVNDTSIKHMLHPQEVAKQQMQQPQTQQTLDRSLPQSSCGQASLDLDLETKRVTRAGWKMIKAMVLTFGLFFLCWCPMLVVAYIEYTIHVSHLALSLASLVGILNSGKNCLVLVAMNRDFRSQFKLLFCCNFFQSKPDQVSSVTT</sequence>
<evidence type="ECO:0000313" key="12">
    <source>
        <dbReference type="EMBL" id="GFR96783.1"/>
    </source>
</evidence>
<evidence type="ECO:0000256" key="1">
    <source>
        <dbReference type="ARBA" id="ARBA00004651"/>
    </source>
</evidence>
<dbReference type="GO" id="GO:0004930">
    <property type="term" value="F:G protein-coupled receptor activity"/>
    <property type="evidence" value="ECO:0007669"/>
    <property type="project" value="UniProtKB-KW"/>
</dbReference>
<feature type="transmembrane region" description="Helical" evidence="10">
    <location>
        <begin position="148"/>
        <end position="169"/>
    </location>
</feature>
<organism evidence="12 13">
    <name type="scientific">Elysia marginata</name>
    <dbReference type="NCBI Taxonomy" id="1093978"/>
    <lineage>
        <taxon>Eukaryota</taxon>
        <taxon>Metazoa</taxon>
        <taxon>Spiralia</taxon>
        <taxon>Lophotrochozoa</taxon>
        <taxon>Mollusca</taxon>
        <taxon>Gastropoda</taxon>
        <taxon>Heterobranchia</taxon>
        <taxon>Euthyneura</taxon>
        <taxon>Panpulmonata</taxon>
        <taxon>Sacoglossa</taxon>
        <taxon>Placobranchoidea</taxon>
        <taxon>Plakobranchidae</taxon>
        <taxon>Elysia</taxon>
    </lineage>
</organism>
<dbReference type="Pfam" id="PF00001">
    <property type="entry name" value="7tm_1"/>
    <property type="match status" value="1"/>
</dbReference>
<feature type="transmembrane region" description="Helical" evidence="10">
    <location>
        <begin position="189"/>
        <end position="212"/>
    </location>
</feature>
<proteinExistence type="predicted"/>
<keyword evidence="3 10" id="KW-0812">Transmembrane</keyword>
<accession>A0AAV4HI86</accession>
<evidence type="ECO:0000256" key="8">
    <source>
        <dbReference type="ARBA" id="ARBA00023224"/>
    </source>
</evidence>
<feature type="region of interest" description="Disordered" evidence="9">
    <location>
        <begin position="343"/>
        <end position="364"/>
    </location>
</feature>
<evidence type="ECO:0000256" key="7">
    <source>
        <dbReference type="ARBA" id="ARBA00023170"/>
    </source>
</evidence>
<feature type="transmembrane region" description="Helical" evidence="10">
    <location>
        <begin position="67"/>
        <end position="90"/>
    </location>
</feature>
<evidence type="ECO:0000259" key="11">
    <source>
        <dbReference type="PROSITE" id="PS50262"/>
    </source>
</evidence>
<keyword evidence="6 10" id="KW-0472">Membrane</keyword>
<feature type="transmembrane region" description="Helical" evidence="10">
    <location>
        <begin position="418"/>
        <end position="444"/>
    </location>
</feature>
<dbReference type="PROSITE" id="PS50262">
    <property type="entry name" value="G_PROTEIN_RECEP_F1_2"/>
    <property type="match status" value="1"/>
</dbReference>
<dbReference type="EMBL" id="BMAT01005601">
    <property type="protein sequence ID" value="GFR96783.1"/>
    <property type="molecule type" value="Genomic_DNA"/>
</dbReference>
<evidence type="ECO:0000256" key="3">
    <source>
        <dbReference type="ARBA" id="ARBA00022692"/>
    </source>
</evidence>
<dbReference type="SUPFAM" id="SSF81321">
    <property type="entry name" value="Family A G protein-coupled receptor-like"/>
    <property type="match status" value="1"/>
</dbReference>
<evidence type="ECO:0000256" key="10">
    <source>
        <dbReference type="SAM" id="Phobius"/>
    </source>
</evidence>
<evidence type="ECO:0000256" key="4">
    <source>
        <dbReference type="ARBA" id="ARBA00022989"/>
    </source>
</evidence>
<keyword evidence="5" id="KW-0297">G-protein coupled receptor</keyword>
<dbReference type="PANTHER" id="PTHR24248">
    <property type="entry name" value="ADRENERGIC RECEPTOR-RELATED G-PROTEIN COUPLED RECEPTOR"/>
    <property type="match status" value="1"/>
</dbReference>
<feature type="transmembrane region" description="Helical" evidence="10">
    <location>
        <begin position="389"/>
        <end position="412"/>
    </location>
</feature>
<evidence type="ECO:0000313" key="13">
    <source>
        <dbReference type="Proteomes" id="UP000762676"/>
    </source>
</evidence>
<protein>
    <submittedName>
        <fullName evidence="12">Histamine H1 receptor</fullName>
    </submittedName>
</protein>
<keyword evidence="2" id="KW-1003">Cell membrane</keyword>
<gene>
    <name evidence="12" type="ORF">ElyMa_002729300</name>
</gene>
<feature type="compositionally biased region" description="Low complexity" evidence="9">
    <location>
        <begin position="347"/>
        <end position="357"/>
    </location>
</feature>
<keyword evidence="7 12" id="KW-0675">Receptor</keyword>
<dbReference type="AlphaFoldDB" id="A0AAV4HI86"/>
<dbReference type="PRINTS" id="PR00237">
    <property type="entry name" value="GPCRRHODOPSN"/>
</dbReference>
<keyword evidence="8" id="KW-0807">Transducer</keyword>
<evidence type="ECO:0000256" key="6">
    <source>
        <dbReference type="ARBA" id="ARBA00023136"/>
    </source>
</evidence>
<reference evidence="12 13" key="1">
    <citation type="journal article" date="2021" name="Elife">
        <title>Chloroplast acquisition without the gene transfer in kleptoplastic sea slugs, Plakobranchus ocellatus.</title>
        <authorList>
            <person name="Maeda T."/>
            <person name="Takahashi S."/>
            <person name="Yoshida T."/>
            <person name="Shimamura S."/>
            <person name="Takaki Y."/>
            <person name="Nagai Y."/>
            <person name="Toyoda A."/>
            <person name="Suzuki Y."/>
            <person name="Arimoto A."/>
            <person name="Ishii H."/>
            <person name="Satoh N."/>
            <person name="Nishiyama T."/>
            <person name="Hasebe M."/>
            <person name="Maruyama T."/>
            <person name="Minagawa J."/>
            <person name="Obokata J."/>
            <person name="Shigenobu S."/>
        </authorList>
    </citation>
    <scope>NUCLEOTIDE SEQUENCE [LARGE SCALE GENOMIC DNA]</scope>
</reference>
<feature type="transmembrane region" description="Helical" evidence="10">
    <location>
        <begin position="102"/>
        <end position="127"/>
    </location>
</feature>
<name>A0AAV4HI86_9GAST</name>
<dbReference type="GO" id="GO:0005886">
    <property type="term" value="C:plasma membrane"/>
    <property type="evidence" value="ECO:0007669"/>
    <property type="project" value="UniProtKB-SubCell"/>
</dbReference>
<dbReference type="InterPro" id="IPR000276">
    <property type="entry name" value="GPCR_Rhodpsn"/>
</dbReference>
<feature type="domain" description="G-protein coupled receptors family 1 profile" evidence="11">
    <location>
        <begin position="47"/>
        <end position="441"/>
    </location>
</feature>
<dbReference type="SMART" id="SM01381">
    <property type="entry name" value="7TM_GPCR_Srsx"/>
    <property type="match status" value="1"/>
</dbReference>
<keyword evidence="4 10" id="KW-1133">Transmembrane helix</keyword>
<dbReference type="CDD" id="cd00637">
    <property type="entry name" value="7tm_classA_rhodopsin-like"/>
    <property type="match status" value="1"/>
</dbReference>
<comment type="subcellular location">
    <subcellularLocation>
        <location evidence="1">Cell membrane</location>
        <topology evidence="1">Multi-pass membrane protein</topology>
    </subcellularLocation>
</comment>
<comment type="caution">
    <text evidence="12">The sequence shown here is derived from an EMBL/GenBank/DDBJ whole genome shotgun (WGS) entry which is preliminary data.</text>
</comment>
<dbReference type="InterPro" id="IPR017452">
    <property type="entry name" value="GPCR_Rhodpsn_7TM"/>
</dbReference>
<keyword evidence="13" id="KW-1185">Reference proteome</keyword>
<dbReference type="Proteomes" id="UP000762676">
    <property type="component" value="Unassembled WGS sequence"/>
</dbReference>
<evidence type="ECO:0000256" key="5">
    <source>
        <dbReference type="ARBA" id="ARBA00023040"/>
    </source>
</evidence>
<evidence type="ECO:0000256" key="2">
    <source>
        <dbReference type="ARBA" id="ARBA00022475"/>
    </source>
</evidence>
<evidence type="ECO:0000256" key="9">
    <source>
        <dbReference type="SAM" id="MobiDB-lite"/>
    </source>
</evidence>
<dbReference type="Gene3D" id="1.20.1070.10">
    <property type="entry name" value="Rhodopsin 7-helix transmembrane proteins"/>
    <property type="match status" value="2"/>
</dbReference>
<feature type="transmembrane region" description="Helical" evidence="10">
    <location>
        <begin position="32"/>
        <end position="55"/>
    </location>
</feature>